<organism evidence="2 3">
    <name type="scientific">Nicrophorus vespilloides</name>
    <name type="common">Boreal carrion beetle</name>
    <dbReference type="NCBI Taxonomy" id="110193"/>
    <lineage>
        <taxon>Eukaryota</taxon>
        <taxon>Metazoa</taxon>
        <taxon>Ecdysozoa</taxon>
        <taxon>Arthropoda</taxon>
        <taxon>Hexapoda</taxon>
        <taxon>Insecta</taxon>
        <taxon>Pterygota</taxon>
        <taxon>Neoptera</taxon>
        <taxon>Endopterygota</taxon>
        <taxon>Coleoptera</taxon>
        <taxon>Polyphaga</taxon>
        <taxon>Staphyliniformia</taxon>
        <taxon>Silphidae</taxon>
        <taxon>Nicrophorinae</taxon>
        <taxon>Nicrophorus</taxon>
    </lineage>
</organism>
<keyword evidence="1" id="KW-0472">Membrane</keyword>
<evidence type="ECO:0000256" key="1">
    <source>
        <dbReference type="SAM" id="Phobius"/>
    </source>
</evidence>
<evidence type="ECO:0000313" key="3">
    <source>
        <dbReference type="RefSeq" id="XP_017781094.1"/>
    </source>
</evidence>
<evidence type="ECO:0000313" key="2">
    <source>
        <dbReference type="Proteomes" id="UP000695000"/>
    </source>
</evidence>
<protein>
    <submittedName>
        <fullName evidence="3">Uncharacterized protein LOC108565930</fullName>
    </submittedName>
</protein>
<name>A0ABM1N2P4_NICVS</name>
<reference evidence="3" key="1">
    <citation type="submission" date="2025-08" db="UniProtKB">
        <authorList>
            <consortium name="RefSeq"/>
        </authorList>
    </citation>
    <scope>IDENTIFICATION</scope>
    <source>
        <tissue evidence="3">Whole Larva</tissue>
    </source>
</reference>
<proteinExistence type="predicted"/>
<keyword evidence="1" id="KW-0812">Transmembrane</keyword>
<sequence>MNMLYLHSRFVREVYLVFFLFSIGVVGSMLKGRCVYRYRLNGISDSRTPLIVGMVMSGLWSVRTPASSLFAISSSLAMSQDDSSPKDSQSESSNSSPNAVYMLRSEKEVNDLILFGASSTRHHRSATVRRASLKNKEGSFARSQDDLNVPVVINPERYRRSLDSTYRQSLESISEYKTKKSFSSTASLGYKESIDSTCSDCTDYATRSSSDLKDDYKAFPSPCSATYLSWIESLNNEHFANQSAISEVVDVDSKVGEWNNFWLNYNNPNNRYLSSPYLCTSNEDKTGDDISDCKSTCSTQREFNEKLSSEHIILTLEEVQEALHCSQKIVDILQRAMKRTDNDTDLFVERSRQDSYYSQQTNSFDDRSFSFAVDPQELQKQKNLLKPPAPPQPPTNSCINVLFNSGVADILKRVINKRREVLAPEEVASTARSSFSEWTSGAK</sequence>
<feature type="transmembrane region" description="Helical" evidence="1">
    <location>
        <begin position="12"/>
        <end position="30"/>
    </location>
</feature>
<gene>
    <name evidence="3" type="primary">LOC108565930</name>
</gene>
<dbReference type="Proteomes" id="UP000695000">
    <property type="component" value="Unplaced"/>
</dbReference>
<keyword evidence="1" id="KW-1133">Transmembrane helix</keyword>
<keyword evidence="2" id="KW-1185">Reference proteome</keyword>
<accession>A0ABM1N2P4</accession>
<dbReference type="GeneID" id="108565930"/>
<dbReference type="RefSeq" id="XP_017781094.1">
    <property type="nucleotide sequence ID" value="XM_017925605.1"/>
</dbReference>